<feature type="domain" description="Fungal-type protein kinase" evidence="1">
    <location>
        <begin position="26"/>
        <end position="271"/>
    </location>
</feature>
<evidence type="ECO:0000313" key="3">
    <source>
        <dbReference type="Proteomes" id="UP000054018"/>
    </source>
</evidence>
<accession>A0A0C9ZMF8</accession>
<dbReference type="EMBL" id="KN833757">
    <property type="protein sequence ID" value="KIK20988.1"/>
    <property type="molecule type" value="Genomic_DNA"/>
</dbReference>
<dbReference type="InterPro" id="IPR040976">
    <property type="entry name" value="Pkinase_fungal"/>
</dbReference>
<reference evidence="3" key="2">
    <citation type="submission" date="2015-01" db="EMBL/GenBank/DDBJ databases">
        <title>Evolutionary Origins and Diversification of the Mycorrhizal Mutualists.</title>
        <authorList>
            <consortium name="DOE Joint Genome Institute"/>
            <consortium name="Mycorrhizal Genomics Consortium"/>
            <person name="Kohler A."/>
            <person name="Kuo A."/>
            <person name="Nagy L.G."/>
            <person name="Floudas D."/>
            <person name="Copeland A."/>
            <person name="Barry K.W."/>
            <person name="Cichocki N."/>
            <person name="Veneault-Fourrey C."/>
            <person name="LaButti K."/>
            <person name="Lindquist E.A."/>
            <person name="Lipzen A."/>
            <person name="Lundell T."/>
            <person name="Morin E."/>
            <person name="Murat C."/>
            <person name="Riley R."/>
            <person name="Ohm R."/>
            <person name="Sun H."/>
            <person name="Tunlid A."/>
            <person name="Henrissat B."/>
            <person name="Grigoriev I.V."/>
            <person name="Hibbett D.S."/>
            <person name="Martin F."/>
        </authorList>
    </citation>
    <scope>NUCLEOTIDE SEQUENCE [LARGE SCALE GENOMIC DNA]</scope>
    <source>
        <strain evidence="3">441</strain>
    </source>
</reference>
<feature type="non-terminal residue" evidence="2">
    <location>
        <position position="1"/>
    </location>
</feature>
<evidence type="ECO:0000259" key="1">
    <source>
        <dbReference type="Pfam" id="PF17667"/>
    </source>
</evidence>
<proteinExistence type="predicted"/>
<dbReference type="OrthoDB" id="5584477at2759"/>
<organism evidence="2 3">
    <name type="scientific">Pisolithus microcarpus 441</name>
    <dbReference type="NCBI Taxonomy" id="765257"/>
    <lineage>
        <taxon>Eukaryota</taxon>
        <taxon>Fungi</taxon>
        <taxon>Dikarya</taxon>
        <taxon>Basidiomycota</taxon>
        <taxon>Agaricomycotina</taxon>
        <taxon>Agaricomycetes</taxon>
        <taxon>Agaricomycetidae</taxon>
        <taxon>Boletales</taxon>
        <taxon>Sclerodermatineae</taxon>
        <taxon>Pisolithaceae</taxon>
        <taxon>Pisolithus</taxon>
    </lineage>
</organism>
<dbReference type="Proteomes" id="UP000054018">
    <property type="component" value="Unassembled WGS sequence"/>
</dbReference>
<sequence length="271" mass="30417">YWLGSYSTRCMPGTVDGAGAYHCKPDLILVESIHGLNYLPSDSISWMSPKVITKYTGQTWKSSYCLQKTLHTKAYLVLLDQPWRQFVLGLSIVRQQMHVHFYDHSSCSISPLFNIDSNPKAFVAILAAVMFGPHQCIGFDPTLTVRPILPLWTITQNVLPAFILPPGMNANILFTSPTPNQLAGPTPNQTSTPNNPAGPVGVIQVHDMVYEIMEILFLSGRFLGQGTVVYCKRHKGWMYIIKDHWVENPSQERNMMKFLKGMPGVLSLIDH</sequence>
<keyword evidence="3" id="KW-1185">Reference proteome</keyword>
<evidence type="ECO:0000313" key="2">
    <source>
        <dbReference type="EMBL" id="KIK20988.1"/>
    </source>
</evidence>
<dbReference type="Pfam" id="PF17667">
    <property type="entry name" value="Pkinase_fungal"/>
    <property type="match status" value="1"/>
</dbReference>
<dbReference type="AlphaFoldDB" id="A0A0C9ZMF8"/>
<reference evidence="2 3" key="1">
    <citation type="submission" date="2014-04" db="EMBL/GenBank/DDBJ databases">
        <authorList>
            <consortium name="DOE Joint Genome Institute"/>
            <person name="Kuo A."/>
            <person name="Kohler A."/>
            <person name="Costa M.D."/>
            <person name="Nagy L.G."/>
            <person name="Floudas D."/>
            <person name="Copeland A."/>
            <person name="Barry K.W."/>
            <person name="Cichocki N."/>
            <person name="Veneault-Fourrey C."/>
            <person name="LaButti K."/>
            <person name="Lindquist E.A."/>
            <person name="Lipzen A."/>
            <person name="Lundell T."/>
            <person name="Morin E."/>
            <person name="Murat C."/>
            <person name="Sun H."/>
            <person name="Tunlid A."/>
            <person name="Henrissat B."/>
            <person name="Grigoriev I.V."/>
            <person name="Hibbett D.S."/>
            <person name="Martin F."/>
            <person name="Nordberg H.P."/>
            <person name="Cantor M.N."/>
            <person name="Hua S.X."/>
        </authorList>
    </citation>
    <scope>NUCLEOTIDE SEQUENCE [LARGE SCALE GENOMIC DNA]</scope>
    <source>
        <strain evidence="2 3">441</strain>
    </source>
</reference>
<name>A0A0C9ZMF8_9AGAM</name>
<protein>
    <recommendedName>
        <fullName evidence="1">Fungal-type protein kinase domain-containing protein</fullName>
    </recommendedName>
</protein>
<dbReference type="HOGENOM" id="CLU_1028787_0_0_1"/>
<gene>
    <name evidence="2" type="ORF">PISMIDRAFT_104836</name>
</gene>